<evidence type="ECO:0000256" key="2">
    <source>
        <dbReference type="SAM" id="Phobius"/>
    </source>
</evidence>
<keyword evidence="2" id="KW-0472">Membrane</keyword>
<gene>
    <name evidence="3" type="ORF">BKA02_002311</name>
</gene>
<evidence type="ECO:0000313" key="4">
    <source>
        <dbReference type="Proteomes" id="UP000552045"/>
    </source>
</evidence>
<evidence type="ECO:0000313" key="3">
    <source>
        <dbReference type="EMBL" id="NYD55256.1"/>
    </source>
</evidence>
<keyword evidence="2" id="KW-0812">Transmembrane</keyword>
<feature type="transmembrane region" description="Helical" evidence="2">
    <location>
        <begin position="65"/>
        <end position="87"/>
    </location>
</feature>
<proteinExistence type="predicted"/>
<dbReference type="RefSeq" id="WP_179434214.1">
    <property type="nucleotide sequence ID" value="NZ_BAABLC010000006.1"/>
</dbReference>
<evidence type="ECO:0008006" key="5">
    <source>
        <dbReference type="Google" id="ProtNLM"/>
    </source>
</evidence>
<feature type="compositionally biased region" description="Low complexity" evidence="1">
    <location>
        <begin position="8"/>
        <end position="29"/>
    </location>
</feature>
<accession>A0A7Y9EWX8</accession>
<dbReference type="Proteomes" id="UP000552045">
    <property type="component" value="Unassembled WGS sequence"/>
</dbReference>
<feature type="transmembrane region" description="Helical" evidence="2">
    <location>
        <begin position="99"/>
        <end position="129"/>
    </location>
</feature>
<name>A0A7Y9EWX8_9MICO</name>
<evidence type="ECO:0000256" key="1">
    <source>
        <dbReference type="SAM" id="MobiDB-lite"/>
    </source>
</evidence>
<feature type="region of interest" description="Disordered" evidence="1">
    <location>
        <begin position="1"/>
        <end position="58"/>
    </location>
</feature>
<keyword evidence="4" id="KW-1185">Reference proteome</keyword>
<dbReference type="EMBL" id="JACCBH010000001">
    <property type="protein sequence ID" value="NYD55256.1"/>
    <property type="molecule type" value="Genomic_DNA"/>
</dbReference>
<feature type="compositionally biased region" description="Low complexity" evidence="1">
    <location>
        <begin position="44"/>
        <end position="58"/>
    </location>
</feature>
<sequence>MTIPEQPGPDSVGPAVPPSDVSSPHPVDAGTQGIAAPQYPPHQHPAYPAPEQAAAPSAPGSGMAIAGFVLAIIVPIVGLILSIVAFVKLKKANAPRGLAIAGIIIGALLTLAWIVGIVAIGFAIAGLAATCAELGPGVWDVNGVTYTCG</sequence>
<comment type="caution">
    <text evidence="3">The sequence shown here is derived from an EMBL/GenBank/DDBJ whole genome shotgun (WGS) entry which is preliminary data.</text>
</comment>
<protein>
    <recommendedName>
        <fullName evidence="5">DUF4190 domain-containing protein</fullName>
    </recommendedName>
</protein>
<dbReference type="AlphaFoldDB" id="A0A7Y9EWX8"/>
<organism evidence="3 4">
    <name type="scientific">Microbacterium pseudoresistens</name>
    <dbReference type="NCBI Taxonomy" id="640634"/>
    <lineage>
        <taxon>Bacteria</taxon>
        <taxon>Bacillati</taxon>
        <taxon>Actinomycetota</taxon>
        <taxon>Actinomycetes</taxon>
        <taxon>Micrococcales</taxon>
        <taxon>Microbacteriaceae</taxon>
        <taxon>Microbacterium</taxon>
    </lineage>
</organism>
<keyword evidence="2" id="KW-1133">Transmembrane helix</keyword>
<reference evidence="3 4" key="1">
    <citation type="submission" date="2020-07" db="EMBL/GenBank/DDBJ databases">
        <title>Sequencing the genomes of 1000 actinobacteria strains.</title>
        <authorList>
            <person name="Klenk H.-P."/>
        </authorList>
    </citation>
    <scope>NUCLEOTIDE SEQUENCE [LARGE SCALE GENOMIC DNA]</scope>
    <source>
        <strain evidence="3 4">DSM 22185</strain>
    </source>
</reference>